<organism evidence="1 2">
    <name type="scientific">Clostridium drakei</name>
    <dbReference type="NCBI Taxonomy" id="332101"/>
    <lineage>
        <taxon>Bacteria</taxon>
        <taxon>Bacillati</taxon>
        <taxon>Bacillota</taxon>
        <taxon>Clostridia</taxon>
        <taxon>Eubacteriales</taxon>
        <taxon>Clostridiaceae</taxon>
        <taxon>Clostridium</taxon>
    </lineage>
</organism>
<dbReference type="Proteomes" id="UP000244910">
    <property type="component" value="Chromosome"/>
</dbReference>
<dbReference type="OrthoDB" id="3175596at2"/>
<sequence length="360" mass="41426">MGQESNYYKKDKENLSREKIISDSLNKQDIGTEELAVVLGVTDRSIRNMLKKLCNRYPDSIEEKDFKDGKVYSFKASWNGILAALLTATDLAKYDSRREQNTLIGYLDFVETLIDGIDQYIVEQDKTIIKGHSTYQQAVLEKDLYDCIIKRLGSIVNQLGMLPASLRFQTLAGINEILKSVPVHLAQQHAAYATERYIHKAKVSDDEKERLFKEDLEEYLVSVLKLKMQGKSINKELVEDNILVKALLKQYILGNLKDPKLKGIEELISKGRRNILEQQELKEVMDKVANVLNKDKPIEQMMLNWIEQTLVLFELAVTNGDKDKELGKELLRQSVTEEAFRTLENFNKTDDENSINKLFR</sequence>
<gene>
    <name evidence="1" type="ORF">B9W14_00835</name>
</gene>
<reference evidence="2" key="1">
    <citation type="submission" date="2017-04" db="EMBL/GenBank/DDBJ databases">
        <authorList>
            <person name="Song Y."/>
            <person name="Cho B.-K."/>
        </authorList>
    </citation>
    <scope>NUCLEOTIDE SEQUENCE [LARGE SCALE GENOMIC DNA]</scope>
    <source>
        <strain evidence="2">SL1</strain>
    </source>
</reference>
<evidence type="ECO:0000313" key="2">
    <source>
        <dbReference type="Proteomes" id="UP000244910"/>
    </source>
</evidence>
<proteinExistence type="predicted"/>
<accession>A0A2U8DK07</accession>
<dbReference type="RefSeq" id="WP_032076118.1">
    <property type="nucleotide sequence ID" value="NZ_CP020953.1"/>
</dbReference>
<dbReference type="AlphaFoldDB" id="A0A2U8DK07"/>
<keyword evidence="2" id="KW-1185">Reference proteome</keyword>
<protein>
    <submittedName>
        <fullName evidence="1">Uncharacterized protein</fullName>
    </submittedName>
</protein>
<dbReference type="EMBL" id="CP020953">
    <property type="protein sequence ID" value="AWI03110.1"/>
    <property type="molecule type" value="Genomic_DNA"/>
</dbReference>
<evidence type="ECO:0000313" key="1">
    <source>
        <dbReference type="EMBL" id="AWI03110.1"/>
    </source>
</evidence>
<name>A0A2U8DK07_9CLOT</name>
<dbReference type="KEGG" id="cdrk:B9W14_00835"/>